<dbReference type="Proteomes" id="UP000537131">
    <property type="component" value="Unassembled WGS sequence"/>
</dbReference>
<evidence type="ECO:0000313" key="2">
    <source>
        <dbReference type="Proteomes" id="UP000537131"/>
    </source>
</evidence>
<dbReference type="RefSeq" id="WP_169300568.1">
    <property type="nucleotide sequence ID" value="NZ_JABBNI010000067.1"/>
</dbReference>
<proteinExistence type="predicted"/>
<keyword evidence="2" id="KW-1185">Reference proteome</keyword>
<reference evidence="1 2" key="2">
    <citation type="submission" date="2020-06" db="EMBL/GenBank/DDBJ databases">
        <title>Complete Genome Sequence of Clostridium muelleri sp. nov. P21T, an Acid-Alcohol Producing Acetogen Isolated from Old Hay.</title>
        <authorList>
            <person name="Duncan K.E."/>
            <person name="Tanner R.S."/>
        </authorList>
    </citation>
    <scope>NUCLEOTIDE SEQUENCE [LARGE SCALE GENOMIC DNA]</scope>
    <source>
        <strain evidence="1 2">P21</strain>
    </source>
</reference>
<accession>A0A7Y0EM52</accession>
<sequence length="89" mass="10006">MKKIDEAIDRIKTLECATGNLENRIVGILEEYGVTDRSKIDVNRNNNFDTEEAQGYKVKIEGEPGSFVVLAKSGYDDYVAEVVDVYKKS</sequence>
<reference evidence="1 2" key="1">
    <citation type="submission" date="2020-04" db="EMBL/GenBank/DDBJ databases">
        <authorList>
            <person name="Doyle D.A."/>
        </authorList>
    </citation>
    <scope>NUCLEOTIDE SEQUENCE [LARGE SCALE GENOMIC DNA]</scope>
    <source>
        <strain evidence="1 2">P21</strain>
    </source>
</reference>
<gene>
    <name evidence="1" type="ORF">HBE96_25765</name>
</gene>
<dbReference type="AlphaFoldDB" id="A0A7Y0EM52"/>
<organism evidence="1 2">
    <name type="scientific">Clostridium muellerianum</name>
    <dbReference type="NCBI Taxonomy" id="2716538"/>
    <lineage>
        <taxon>Bacteria</taxon>
        <taxon>Bacillati</taxon>
        <taxon>Bacillota</taxon>
        <taxon>Clostridia</taxon>
        <taxon>Eubacteriales</taxon>
        <taxon>Clostridiaceae</taxon>
        <taxon>Clostridium</taxon>
    </lineage>
</organism>
<dbReference type="EMBL" id="JABBNI010000067">
    <property type="protein sequence ID" value="NMM65989.1"/>
    <property type="molecule type" value="Genomic_DNA"/>
</dbReference>
<comment type="caution">
    <text evidence="1">The sequence shown here is derived from an EMBL/GenBank/DDBJ whole genome shotgun (WGS) entry which is preliminary data.</text>
</comment>
<name>A0A7Y0EM52_9CLOT</name>
<protein>
    <submittedName>
        <fullName evidence="1">Uncharacterized protein</fullName>
    </submittedName>
</protein>
<evidence type="ECO:0000313" key="1">
    <source>
        <dbReference type="EMBL" id="NMM65989.1"/>
    </source>
</evidence>